<evidence type="ECO:0000313" key="1">
    <source>
        <dbReference type="EMBL" id="KHN82988.1"/>
    </source>
</evidence>
<name>A0A0B2VN41_TOXCA</name>
<feature type="non-terminal residue" evidence="1">
    <location>
        <position position="1"/>
    </location>
</feature>
<dbReference type="Proteomes" id="UP000031036">
    <property type="component" value="Unassembled WGS sequence"/>
</dbReference>
<comment type="caution">
    <text evidence="1">The sequence shown here is derived from an EMBL/GenBank/DDBJ whole genome shotgun (WGS) entry which is preliminary data.</text>
</comment>
<accession>A0A0B2VN41</accession>
<protein>
    <submittedName>
        <fullName evidence="1">Uncharacterized protein</fullName>
    </submittedName>
</protein>
<gene>
    <name evidence="1" type="ORF">Tcan_01432</name>
</gene>
<feature type="non-terminal residue" evidence="1">
    <location>
        <position position="131"/>
    </location>
</feature>
<proteinExistence type="predicted"/>
<reference evidence="1 2" key="1">
    <citation type="submission" date="2014-11" db="EMBL/GenBank/DDBJ databases">
        <title>Genetic blueprint of the zoonotic pathogen Toxocara canis.</title>
        <authorList>
            <person name="Zhu X.-Q."/>
            <person name="Korhonen P.K."/>
            <person name="Cai H."/>
            <person name="Young N.D."/>
            <person name="Nejsum P."/>
            <person name="von Samson-Himmelstjerna G."/>
            <person name="Boag P.R."/>
            <person name="Tan P."/>
            <person name="Li Q."/>
            <person name="Min J."/>
            <person name="Yang Y."/>
            <person name="Wang X."/>
            <person name="Fang X."/>
            <person name="Hall R.S."/>
            <person name="Hofmann A."/>
            <person name="Sternberg P.W."/>
            <person name="Jex A.R."/>
            <person name="Gasser R.B."/>
        </authorList>
    </citation>
    <scope>NUCLEOTIDE SEQUENCE [LARGE SCALE GENOMIC DNA]</scope>
    <source>
        <strain evidence="1">PN_DK_2014</strain>
    </source>
</reference>
<dbReference type="AlphaFoldDB" id="A0A0B2VN41"/>
<keyword evidence="2" id="KW-1185">Reference proteome</keyword>
<evidence type="ECO:0000313" key="2">
    <source>
        <dbReference type="Proteomes" id="UP000031036"/>
    </source>
</evidence>
<dbReference type="EMBL" id="JPKZ01001278">
    <property type="protein sequence ID" value="KHN82988.1"/>
    <property type="molecule type" value="Genomic_DNA"/>
</dbReference>
<sequence length="131" mass="15084">VSWSLRNLKIPYRQKGGSGVRALFQKKKPTRDRLQSEKFESSTKHRCGTEPSVAPIQSLAERRCFCTHSDSLKQVTLIQRFSSCRSRSQDRPLDFCAATASSSNSFFDTREWIDAIYYNCVTFKRHAKTEP</sequence>
<organism evidence="1 2">
    <name type="scientific">Toxocara canis</name>
    <name type="common">Canine roundworm</name>
    <dbReference type="NCBI Taxonomy" id="6265"/>
    <lineage>
        <taxon>Eukaryota</taxon>
        <taxon>Metazoa</taxon>
        <taxon>Ecdysozoa</taxon>
        <taxon>Nematoda</taxon>
        <taxon>Chromadorea</taxon>
        <taxon>Rhabditida</taxon>
        <taxon>Spirurina</taxon>
        <taxon>Ascaridomorpha</taxon>
        <taxon>Ascaridoidea</taxon>
        <taxon>Toxocaridae</taxon>
        <taxon>Toxocara</taxon>
    </lineage>
</organism>